<evidence type="ECO:0000313" key="1">
    <source>
        <dbReference type="EMBL" id="QUI23535.1"/>
    </source>
</evidence>
<name>A0A8J8MKV0_9FIRM</name>
<dbReference type="Proteomes" id="UP000683246">
    <property type="component" value="Chromosome"/>
</dbReference>
<gene>
    <name evidence="1" type="ORF">HZI73_15130</name>
</gene>
<organism evidence="1 2">
    <name type="scientific">Vallitalea pronyensis</name>
    <dbReference type="NCBI Taxonomy" id="1348613"/>
    <lineage>
        <taxon>Bacteria</taxon>
        <taxon>Bacillati</taxon>
        <taxon>Bacillota</taxon>
        <taxon>Clostridia</taxon>
        <taxon>Lachnospirales</taxon>
        <taxon>Vallitaleaceae</taxon>
        <taxon>Vallitalea</taxon>
    </lineage>
</organism>
<keyword evidence="2" id="KW-1185">Reference proteome</keyword>
<reference evidence="1" key="1">
    <citation type="submission" date="2020-07" db="EMBL/GenBank/DDBJ databases">
        <title>Vallitalea pronyensis genome.</title>
        <authorList>
            <person name="Postec A."/>
        </authorList>
    </citation>
    <scope>NUCLEOTIDE SEQUENCE</scope>
    <source>
        <strain evidence="1">FatNI3</strain>
    </source>
</reference>
<dbReference type="EMBL" id="CP058649">
    <property type="protein sequence ID" value="QUI23535.1"/>
    <property type="molecule type" value="Genomic_DNA"/>
</dbReference>
<protein>
    <submittedName>
        <fullName evidence="1">YabP/YqfC family sporulation protein</fullName>
    </submittedName>
</protein>
<evidence type="ECO:0000313" key="2">
    <source>
        <dbReference type="Proteomes" id="UP000683246"/>
    </source>
</evidence>
<dbReference type="Pfam" id="PF07873">
    <property type="entry name" value="YabP"/>
    <property type="match status" value="1"/>
</dbReference>
<dbReference type="RefSeq" id="WP_212694220.1">
    <property type="nucleotide sequence ID" value="NZ_CP058649.1"/>
</dbReference>
<proteinExistence type="predicted"/>
<dbReference type="InterPro" id="IPR022476">
    <property type="entry name" value="Spore_YabP/YqfC"/>
</dbReference>
<sequence>MPRDVALGESIITLTGKREMMVENYKGIVEYDENKLKIKTKHGFVELEGNKFLITYLTDDEIKVTGHIQHIKLENLI</sequence>
<dbReference type="KEGG" id="vpy:HZI73_15130"/>
<accession>A0A8J8MKV0</accession>
<dbReference type="AlphaFoldDB" id="A0A8J8MKV0"/>